<feature type="domain" description="Cyclic nucleotide-binding" evidence="3">
    <location>
        <begin position="26"/>
        <end position="144"/>
    </location>
</feature>
<dbReference type="CDD" id="cd04587">
    <property type="entry name" value="CBS_pair_CAP-ED_NT_Pol-beta-like_DUF294_assoc"/>
    <property type="match status" value="1"/>
</dbReference>
<dbReference type="Gene3D" id="3.10.580.10">
    <property type="entry name" value="CBS-domain"/>
    <property type="match status" value="1"/>
</dbReference>
<accession>A0A1M6GEF0</accession>
<dbReference type="InterPro" id="IPR018490">
    <property type="entry name" value="cNMP-bd_dom_sf"/>
</dbReference>
<dbReference type="InterPro" id="IPR005105">
    <property type="entry name" value="GlnD_Uridyltrans_N"/>
</dbReference>
<dbReference type="InterPro" id="IPR000595">
    <property type="entry name" value="cNMP-bd_dom"/>
</dbReference>
<evidence type="ECO:0000313" key="6">
    <source>
        <dbReference type="Proteomes" id="UP000184432"/>
    </source>
</evidence>
<dbReference type="PROSITE" id="PS51371">
    <property type="entry name" value="CBS"/>
    <property type="match status" value="2"/>
</dbReference>
<gene>
    <name evidence="5" type="ORF">SAMN04488508_105234</name>
</gene>
<dbReference type="Proteomes" id="UP000184432">
    <property type="component" value="Unassembled WGS sequence"/>
</dbReference>
<dbReference type="AlphaFoldDB" id="A0A1M6GEF0"/>
<dbReference type="Gene3D" id="2.60.120.10">
    <property type="entry name" value="Jelly Rolls"/>
    <property type="match status" value="1"/>
</dbReference>
<dbReference type="InterPro" id="IPR018821">
    <property type="entry name" value="DUF294_put_nucleoTrafse_sb-bd"/>
</dbReference>
<dbReference type="PANTHER" id="PTHR48108">
    <property type="entry name" value="CBS DOMAIN-CONTAINING PROTEIN CBSX2, CHLOROPLASTIC"/>
    <property type="match status" value="1"/>
</dbReference>
<name>A0A1M6GEF0_9FLAO</name>
<dbReference type="InterPro" id="IPR000644">
    <property type="entry name" value="CBS_dom"/>
</dbReference>
<dbReference type="Pfam" id="PF00027">
    <property type="entry name" value="cNMP_binding"/>
    <property type="match status" value="1"/>
</dbReference>
<dbReference type="Pfam" id="PF00571">
    <property type="entry name" value="CBS"/>
    <property type="match status" value="2"/>
</dbReference>
<dbReference type="SUPFAM" id="SSF51206">
    <property type="entry name" value="cAMP-binding domain-like"/>
    <property type="match status" value="1"/>
</dbReference>
<keyword evidence="1" id="KW-0677">Repeat</keyword>
<evidence type="ECO:0000256" key="2">
    <source>
        <dbReference type="PROSITE-ProRule" id="PRU00703"/>
    </source>
</evidence>
<dbReference type="InterPro" id="IPR051462">
    <property type="entry name" value="CBS_domain-containing"/>
</dbReference>
<dbReference type="InterPro" id="IPR014710">
    <property type="entry name" value="RmlC-like_jellyroll"/>
</dbReference>
<dbReference type="SMART" id="SM00116">
    <property type="entry name" value="CBS"/>
    <property type="match status" value="2"/>
</dbReference>
<dbReference type="Pfam" id="PF10335">
    <property type="entry name" value="DUF294_C"/>
    <property type="match status" value="1"/>
</dbReference>
<keyword evidence="6" id="KW-1185">Reference proteome</keyword>
<evidence type="ECO:0000259" key="4">
    <source>
        <dbReference type="PROSITE" id="PS51371"/>
    </source>
</evidence>
<dbReference type="CDD" id="cd05401">
    <property type="entry name" value="NT_GlnE_GlnD_like"/>
    <property type="match status" value="1"/>
</dbReference>
<dbReference type="GO" id="GO:0008773">
    <property type="term" value="F:[protein-PII] uridylyltransferase activity"/>
    <property type="evidence" value="ECO:0007669"/>
    <property type="project" value="InterPro"/>
</dbReference>
<evidence type="ECO:0000259" key="3">
    <source>
        <dbReference type="PROSITE" id="PS50042"/>
    </source>
</evidence>
<evidence type="ECO:0000313" key="5">
    <source>
        <dbReference type="EMBL" id="SHJ08297.1"/>
    </source>
</evidence>
<reference evidence="6" key="1">
    <citation type="submission" date="2016-11" db="EMBL/GenBank/DDBJ databases">
        <authorList>
            <person name="Varghese N."/>
            <person name="Submissions S."/>
        </authorList>
    </citation>
    <scope>NUCLEOTIDE SEQUENCE [LARGE SCALE GENOMIC DNA]</scope>
    <source>
        <strain evidence="6">DSM 22623</strain>
    </source>
</reference>
<keyword evidence="2" id="KW-0129">CBS domain</keyword>
<dbReference type="PANTHER" id="PTHR48108:SF34">
    <property type="entry name" value="CBS DOMAIN-CONTAINING PROTEIN YHCV"/>
    <property type="match status" value="1"/>
</dbReference>
<dbReference type="Pfam" id="PF03445">
    <property type="entry name" value="DUF294"/>
    <property type="match status" value="1"/>
</dbReference>
<feature type="domain" description="CBS" evidence="4">
    <location>
        <begin position="243"/>
        <end position="303"/>
    </location>
</feature>
<dbReference type="SUPFAM" id="SSF54631">
    <property type="entry name" value="CBS-domain pair"/>
    <property type="match status" value="1"/>
</dbReference>
<dbReference type="InterPro" id="IPR046342">
    <property type="entry name" value="CBS_dom_sf"/>
</dbReference>
<proteinExistence type="predicted"/>
<feature type="domain" description="CBS" evidence="4">
    <location>
        <begin position="179"/>
        <end position="235"/>
    </location>
</feature>
<protein>
    <submittedName>
        <fullName evidence="5">CBS domain-containing protein</fullName>
    </submittedName>
</protein>
<dbReference type="STRING" id="570521.SAMN04488508_105234"/>
<evidence type="ECO:0000256" key="1">
    <source>
        <dbReference type="ARBA" id="ARBA00022737"/>
    </source>
</evidence>
<organism evidence="5 6">
    <name type="scientific">Aquimarina spongiae</name>
    <dbReference type="NCBI Taxonomy" id="570521"/>
    <lineage>
        <taxon>Bacteria</taxon>
        <taxon>Pseudomonadati</taxon>
        <taxon>Bacteroidota</taxon>
        <taxon>Flavobacteriia</taxon>
        <taxon>Flavobacteriales</taxon>
        <taxon>Flavobacteriaceae</taxon>
        <taxon>Aquimarina</taxon>
    </lineage>
</organism>
<sequence length="645" mass="73626">MLFEYIDSMKNTIAERVFDFLKDFPPFDCLESKDLEIISRNVTIRYIPKNENVFTTDEEVHDHFYVVKDGAIGIFRNKDKVLVDQCDEGDIFGLRALIRKGHYILNAEAIEESIIYCISSELLENNITINAKANKYLLASFVSNIRNPYAHENIDFLENQVENIQQSKTHFTELHSVSYSKDPVTCLPNVTIKLAAQVMSSKKIGSIIITDAEKPLGIVTDKDLRTKVATGAFSIDDNVDQIMSSPVIAFAKDITVAEAQIAMLQHKISHLCITEDGTANSKLLGILSEHDIVVLQSNTPTVLIKAIERSSTDQELKYIRQGIQELLLGYMQQQIPIPFILKIIAVLNKAVIEKAVLLSLAEMHSPPPVEFTFLALGSQGRNEQLLLTDQDNALIFKDVPEEKYTETKNYFLTLALKINHKLNTIGFEYCPAEMMANNPKWCLSVSQWKQQFHNWITTPDKDQIMLCTIFFDYDFVYGDNSLVKELSESIFESIKNYNIFLNFLGLDALKNPPPLSFFRQFLVESSGEHKDQFDIKSRAIMPLVDAARLLVLSHNFKEHNNTVLRYQKLAQIEPQNKTLYLSCITAFQVLTKFRTLHGLQQNTSGRFIDLKSITKEDKLKLKRCFTAIKEIQQLIQVRFNLSQIL</sequence>
<dbReference type="CDD" id="cd00038">
    <property type="entry name" value="CAP_ED"/>
    <property type="match status" value="1"/>
</dbReference>
<dbReference type="PROSITE" id="PS50042">
    <property type="entry name" value="CNMP_BINDING_3"/>
    <property type="match status" value="1"/>
</dbReference>
<dbReference type="EMBL" id="FQYP01000005">
    <property type="protein sequence ID" value="SHJ08297.1"/>
    <property type="molecule type" value="Genomic_DNA"/>
</dbReference>